<evidence type="ECO:0000256" key="3">
    <source>
        <dbReference type="ARBA" id="ARBA00022737"/>
    </source>
</evidence>
<dbReference type="InterPro" id="IPR045052">
    <property type="entry name" value="Copine"/>
</dbReference>
<name>A0A674JCK9_9SAUR</name>
<dbReference type="SUPFAM" id="SSF49562">
    <property type="entry name" value="C2 domain (Calcium/lipid-binding domain, CaLB)"/>
    <property type="match status" value="2"/>
</dbReference>
<dbReference type="PANTHER" id="PTHR10857:SF133">
    <property type="entry name" value="COPINE-8"/>
    <property type="match status" value="1"/>
</dbReference>
<dbReference type="GO" id="GO:0005544">
    <property type="term" value="F:calcium-dependent phospholipid binding"/>
    <property type="evidence" value="ECO:0007669"/>
    <property type="project" value="InterPro"/>
</dbReference>
<evidence type="ECO:0000313" key="7">
    <source>
        <dbReference type="Proteomes" id="UP000472274"/>
    </source>
</evidence>
<keyword evidence="3" id="KW-0677">Repeat</keyword>
<dbReference type="Proteomes" id="UP000472274">
    <property type="component" value="Unplaced"/>
</dbReference>
<sequence length="442" mass="49612">SPQFGNMASVGEFNSFSASIPATKVELSVSSITFLLQFGRTEVIDNTLNPDFVRKFIMDYFFEERENLRFDLYDVDSKSPNLSKHDFLGQVFCTLGEIVGSQGSRLEKAIAGIPGKKCGTIIVTAEELNCCRDSVLMQFCANKLDKKDFFGKSDPFLVFHRSNEDGSFTICHKTEVVKNTLNPVWQAFKISVRALCNGDYDRTIKIEVYDWDRDGSHDFIGEFTTSYRELSRGQSQFNVYEVINPKKKGKKKKYINSGTNGNPQNPYCNGIDGVMEAYYRSLKSVQLYGPTNFAPVINHVARYASSVKDGSQYFILLIITDGVISDMAQTKESIVNASKLPMSIIIVGVGPAEFDAMEELDGDVVRVSSRGKYAERDIVQFVPFRDYIDRSGNHILSMARLAKDVLAEIPDQFLSYMRVRGIKPSPAPPPYTPPLHVLQTQI</sequence>
<protein>
    <submittedName>
        <fullName evidence="6">Copine 8</fullName>
    </submittedName>
</protein>
<reference evidence="6" key="1">
    <citation type="submission" date="2025-08" db="UniProtKB">
        <authorList>
            <consortium name="Ensembl"/>
        </authorList>
    </citation>
    <scope>IDENTIFICATION</scope>
</reference>
<keyword evidence="2" id="KW-0479">Metal-binding</keyword>
<dbReference type="FunFam" id="2.60.40.150:FF:000013">
    <property type="entry name" value="copine-9 isoform X1"/>
    <property type="match status" value="1"/>
</dbReference>
<dbReference type="InterPro" id="IPR036465">
    <property type="entry name" value="vWFA_dom_sf"/>
</dbReference>
<reference evidence="6" key="2">
    <citation type="submission" date="2025-09" db="UniProtKB">
        <authorList>
            <consortium name="Ensembl"/>
        </authorList>
    </citation>
    <scope>IDENTIFICATION</scope>
</reference>
<dbReference type="GeneTree" id="ENSGT00940000159679"/>
<comment type="similarity">
    <text evidence="1">Belongs to the copine family.</text>
</comment>
<dbReference type="GO" id="GO:0005886">
    <property type="term" value="C:plasma membrane"/>
    <property type="evidence" value="ECO:0007669"/>
    <property type="project" value="TreeGrafter"/>
</dbReference>
<dbReference type="InterPro" id="IPR037768">
    <property type="entry name" value="C2B_Copine"/>
</dbReference>
<dbReference type="InterPro" id="IPR035892">
    <property type="entry name" value="C2_domain_sf"/>
</dbReference>
<keyword evidence="4" id="KW-0106">Calcium</keyword>
<dbReference type="PANTHER" id="PTHR10857">
    <property type="entry name" value="COPINE"/>
    <property type="match status" value="1"/>
</dbReference>
<feature type="domain" description="C2" evidence="5">
    <location>
        <begin position="117"/>
        <end position="240"/>
    </location>
</feature>
<dbReference type="Ensembl" id="ENSTMTT00000019006.1">
    <property type="protein sequence ID" value="ENSTMTP00000018353.1"/>
    <property type="gene ID" value="ENSTMTG00000011646.1"/>
</dbReference>
<dbReference type="CDD" id="cd04047">
    <property type="entry name" value="C2B_Copine"/>
    <property type="match status" value="1"/>
</dbReference>
<gene>
    <name evidence="6" type="primary">CPNE8</name>
</gene>
<evidence type="ECO:0000256" key="4">
    <source>
        <dbReference type="ARBA" id="ARBA00022837"/>
    </source>
</evidence>
<dbReference type="PROSITE" id="PS50004">
    <property type="entry name" value="C2"/>
    <property type="match status" value="2"/>
</dbReference>
<dbReference type="CDD" id="cd04048">
    <property type="entry name" value="C2A_Copine"/>
    <property type="match status" value="1"/>
</dbReference>
<dbReference type="Pfam" id="PF07002">
    <property type="entry name" value="Copine"/>
    <property type="match status" value="1"/>
</dbReference>
<dbReference type="InterPro" id="IPR000008">
    <property type="entry name" value="C2_dom"/>
</dbReference>
<dbReference type="Pfam" id="PF00168">
    <property type="entry name" value="C2"/>
    <property type="match status" value="2"/>
</dbReference>
<evidence type="ECO:0000259" key="5">
    <source>
        <dbReference type="PROSITE" id="PS50004"/>
    </source>
</evidence>
<dbReference type="InterPro" id="IPR010734">
    <property type="entry name" value="Copine_C"/>
</dbReference>
<keyword evidence="7" id="KW-1185">Reference proteome</keyword>
<dbReference type="AlphaFoldDB" id="A0A674JCK9"/>
<dbReference type="Gene3D" id="2.60.40.150">
    <property type="entry name" value="C2 domain"/>
    <property type="match status" value="2"/>
</dbReference>
<proteinExistence type="inferred from homology"/>
<accession>A0A674JCK9</accession>
<dbReference type="GO" id="GO:0046872">
    <property type="term" value="F:metal ion binding"/>
    <property type="evidence" value="ECO:0007669"/>
    <property type="project" value="UniProtKB-KW"/>
</dbReference>
<dbReference type="SMART" id="SM00239">
    <property type="entry name" value="C2"/>
    <property type="match status" value="2"/>
</dbReference>
<evidence type="ECO:0000256" key="2">
    <source>
        <dbReference type="ARBA" id="ARBA00022723"/>
    </source>
</evidence>
<evidence type="ECO:0000313" key="6">
    <source>
        <dbReference type="Ensembl" id="ENSTMTP00000018353.1"/>
    </source>
</evidence>
<dbReference type="GO" id="GO:0071277">
    <property type="term" value="P:cellular response to calcium ion"/>
    <property type="evidence" value="ECO:0007669"/>
    <property type="project" value="TreeGrafter"/>
</dbReference>
<evidence type="ECO:0000256" key="1">
    <source>
        <dbReference type="ARBA" id="ARBA00009048"/>
    </source>
</evidence>
<dbReference type="SUPFAM" id="SSF53300">
    <property type="entry name" value="vWA-like"/>
    <property type="match status" value="1"/>
</dbReference>
<feature type="domain" description="C2" evidence="5">
    <location>
        <begin position="1"/>
        <end position="108"/>
    </location>
</feature>
<organism evidence="6 7">
    <name type="scientific">Terrapene triunguis</name>
    <name type="common">Three-toed box turtle</name>
    <dbReference type="NCBI Taxonomy" id="2587831"/>
    <lineage>
        <taxon>Eukaryota</taxon>
        <taxon>Metazoa</taxon>
        <taxon>Chordata</taxon>
        <taxon>Craniata</taxon>
        <taxon>Vertebrata</taxon>
        <taxon>Euteleostomi</taxon>
        <taxon>Archelosauria</taxon>
        <taxon>Testudinata</taxon>
        <taxon>Testudines</taxon>
        <taxon>Cryptodira</taxon>
        <taxon>Durocryptodira</taxon>
        <taxon>Testudinoidea</taxon>
        <taxon>Emydidae</taxon>
        <taxon>Terrapene</taxon>
    </lineage>
</organism>